<dbReference type="GO" id="GO:0030288">
    <property type="term" value="C:outer membrane-bounded periplasmic space"/>
    <property type="evidence" value="ECO:0007669"/>
    <property type="project" value="TreeGrafter"/>
</dbReference>
<evidence type="ECO:0000313" key="19">
    <source>
        <dbReference type="Proteomes" id="UP000028730"/>
    </source>
</evidence>
<dbReference type="InterPro" id="IPR050396">
    <property type="entry name" value="Glycosyltr_51/Transpeptidase"/>
</dbReference>
<dbReference type="STRING" id="1341695.BBOMB_1309"/>
<evidence type="ECO:0000256" key="13">
    <source>
        <dbReference type="ARBA" id="ARBA00049902"/>
    </source>
</evidence>
<dbReference type="PANTHER" id="PTHR32282">
    <property type="entry name" value="BINDING PROTEIN TRANSPEPTIDASE, PUTATIVE-RELATED"/>
    <property type="match status" value="1"/>
</dbReference>
<dbReference type="SUPFAM" id="SSF53955">
    <property type="entry name" value="Lysozyme-like"/>
    <property type="match status" value="1"/>
</dbReference>
<dbReference type="InterPro" id="IPR001264">
    <property type="entry name" value="Glyco_trans_51"/>
</dbReference>
<keyword evidence="3 18" id="KW-0121">Carboxypeptidase</keyword>
<dbReference type="GO" id="GO:0008955">
    <property type="term" value="F:peptidoglycan glycosyltransferase activity"/>
    <property type="evidence" value="ECO:0007669"/>
    <property type="project" value="UniProtKB-EC"/>
</dbReference>
<keyword evidence="5 18" id="KW-0328">Glycosyltransferase</keyword>
<feature type="region of interest" description="Disordered" evidence="14">
    <location>
        <begin position="1"/>
        <end position="97"/>
    </location>
</feature>
<dbReference type="PANTHER" id="PTHR32282:SF34">
    <property type="entry name" value="PENICILLIN-BINDING PROTEIN 1A"/>
    <property type="match status" value="1"/>
</dbReference>
<comment type="similarity">
    <text evidence="1">In the C-terminal section; belongs to the transpeptidase family.</text>
</comment>
<dbReference type="GO" id="GO:0009002">
    <property type="term" value="F:serine-type D-Ala-D-Ala carboxypeptidase activity"/>
    <property type="evidence" value="ECO:0007669"/>
    <property type="project" value="UniProtKB-EC"/>
</dbReference>
<dbReference type="eggNOG" id="COG0744">
    <property type="taxonomic scope" value="Bacteria"/>
</dbReference>
<feature type="compositionally biased region" description="Gly residues" evidence="14">
    <location>
        <begin position="716"/>
        <end position="725"/>
    </location>
</feature>
<dbReference type="GO" id="GO:0071555">
    <property type="term" value="P:cell wall organization"/>
    <property type="evidence" value="ECO:0007669"/>
    <property type="project" value="UniProtKB-KW"/>
</dbReference>
<dbReference type="GO" id="GO:0008360">
    <property type="term" value="P:regulation of cell shape"/>
    <property type="evidence" value="ECO:0007669"/>
    <property type="project" value="UniProtKB-KW"/>
</dbReference>
<evidence type="ECO:0000256" key="11">
    <source>
        <dbReference type="ARBA" id="ARBA00023316"/>
    </source>
</evidence>
<evidence type="ECO:0000256" key="8">
    <source>
        <dbReference type="ARBA" id="ARBA00022960"/>
    </source>
</evidence>
<evidence type="ECO:0000256" key="12">
    <source>
        <dbReference type="ARBA" id="ARBA00034000"/>
    </source>
</evidence>
<feature type="compositionally biased region" description="Polar residues" evidence="14">
    <location>
        <begin position="771"/>
        <end position="804"/>
    </location>
</feature>
<dbReference type="Proteomes" id="UP000028730">
    <property type="component" value="Unassembled WGS sequence"/>
</dbReference>
<evidence type="ECO:0000256" key="2">
    <source>
        <dbReference type="ARBA" id="ARBA00007739"/>
    </source>
</evidence>
<evidence type="ECO:0000256" key="1">
    <source>
        <dbReference type="ARBA" id="ARBA00007090"/>
    </source>
</evidence>
<comment type="catalytic activity">
    <reaction evidence="12">
        <text>Preferential cleavage: (Ac)2-L-Lys-D-Ala-|-D-Ala. Also transpeptidation of peptidyl-alanyl moieties that are N-acyl substituents of D-alanine.</text>
        <dbReference type="EC" id="3.4.16.4"/>
    </reaction>
</comment>
<evidence type="ECO:0000256" key="9">
    <source>
        <dbReference type="ARBA" id="ARBA00022984"/>
    </source>
</evidence>
<dbReference type="InterPro" id="IPR036950">
    <property type="entry name" value="PBP_transglycosylase"/>
</dbReference>
<feature type="transmembrane region" description="Helical" evidence="15">
    <location>
        <begin position="103"/>
        <end position="127"/>
    </location>
</feature>
<dbReference type="OrthoDB" id="9766909at2"/>
<evidence type="ECO:0000256" key="6">
    <source>
        <dbReference type="ARBA" id="ARBA00022679"/>
    </source>
</evidence>
<gene>
    <name evidence="18" type="ORF">BBOMB_1309</name>
</gene>
<dbReference type="InterPro" id="IPR001460">
    <property type="entry name" value="PCN-bd_Tpept"/>
</dbReference>
<dbReference type="Pfam" id="PF00905">
    <property type="entry name" value="Transpeptidase"/>
    <property type="match status" value="1"/>
</dbReference>
<dbReference type="FunFam" id="1.10.3810.10:FF:000001">
    <property type="entry name" value="Penicillin-binding protein 1A"/>
    <property type="match status" value="1"/>
</dbReference>
<dbReference type="InterPro" id="IPR012338">
    <property type="entry name" value="Beta-lactam/transpept-like"/>
</dbReference>
<dbReference type="RefSeq" id="WP_052377559.1">
    <property type="nucleotide sequence ID" value="NZ_ATLK01000002.1"/>
</dbReference>
<evidence type="ECO:0000313" key="18">
    <source>
        <dbReference type="EMBL" id="KFF30463.1"/>
    </source>
</evidence>
<dbReference type="GO" id="GO:0009252">
    <property type="term" value="P:peptidoglycan biosynthetic process"/>
    <property type="evidence" value="ECO:0007669"/>
    <property type="project" value="UniProtKB-KW"/>
</dbReference>
<keyword evidence="15" id="KW-0472">Membrane</keyword>
<feature type="compositionally biased region" description="Polar residues" evidence="14">
    <location>
        <begin position="729"/>
        <end position="757"/>
    </location>
</feature>
<reference evidence="18 19" key="1">
    <citation type="journal article" date="2014" name="Appl. Environ. Microbiol.">
        <title>Genomic encyclopedia of type strains of the genus Bifidobacterium.</title>
        <authorList>
            <person name="Milani C."/>
            <person name="Lugli G.A."/>
            <person name="Duranti S."/>
            <person name="Turroni F."/>
            <person name="Bottacini F."/>
            <person name="Mangifesta M."/>
            <person name="Sanchez B."/>
            <person name="Viappiani A."/>
            <person name="Mancabelli L."/>
            <person name="Taminiau B."/>
            <person name="Delcenserie V."/>
            <person name="Barrangou R."/>
            <person name="Margolles A."/>
            <person name="van Sinderen D."/>
            <person name="Ventura M."/>
        </authorList>
    </citation>
    <scope>NUCLEOTIDE SEQUENCE [LARGE SCALE GENOMIC DNA]</scope>
    <source>
        <strain evidence="18 19">DSM 19703</strain>
    </source>
</reference>
<feature type="region of interest" description="Disordered" evidence="14">
    <location>
        <begin position="706"/>
        <end position="804"/>
    </location>
</feature>
<evidence type="ECO:0000256" key="5">
    <source>
        <dbReference type="ARBA" id="ARBA00022676"/>
    </source>
</evidence>
<proteinExistence type="inferred from homology"/>
<feature type="domain" description="Penicillin-binding protein transpeptidase" evidence="16">
    <location>
        <begin position="424"/>
        <end position="663"/>
    </location>
</feature>
<comment type="similarity">
    <text evidence="2">In the N-terminal section; belongs to the glycosyltransferase 51 family.</text>
</comment>
<feature type="domain" description="Glycosyl transferase family 51" evidence="17">
    <location>
        <begin position="154"/>
        <end position="324"/>
    </location>
</feature>
<keyword evidence="11" id="KW-0961">Cell wall biogenesis/degradation</keyword>
<sequence length="804" mass="86255">MVSRRQQIPAHIANAQTSRSRRVSSANAISSRRSRADSAATSNTPYGGRANGSTPRNAPTARTRERRNTAGKKYVRRGSHTSNATNNRRRRPRNGGGKRRHLVLKWVLGILAALLAMGVAAFAYLYATTEVPPPEKMAMAAKTTVYYSDGTTQMGSFAEQNRDIIECSTLPKYVGESIVASENRTFYQDRGIDLKGIVRALLNNVTGGARQGASTITQQYAERYYLGQTDTYAGKVHEAILALKINKTQSKDQVLCNYMNTIYLGRGAYGIQAASKVYFNKDAKDLTAPESALLAGIIPAPSNWDPAINPQMAQKRYTRVIDAMRDADYISPADADKAKTMPSTQPLRQQPNWYAGPQGYLLQMVREELTNSKTFTKNDLDTGGYTIVTTIDKTKQDTMFDVASPTKGGAGIVPAGLQIGGISANVKNGDIEAVYAGDDYLTKQYNNATQATYEPGSTMKPFALLGAVEAGVNLNTTFNGNSPRTYAGIATPVQNYGNTSWGYSNLYKATADSINTVYMDVQEHLGAKKVAQIAQTAGMDPKLVTGDNPFTVLGNDGVHVKDVAQAYATIANQGNKPTLHIVASVKDSSGNEMYRAPVDTEQVFSANDTGLVAKAMTGTIQYGTAYEARRIGKTIAGKSGSANDDTAGSFVGFTPNIVTVFATWNPDANGNPQVVPRFGRFTDTAAYPIHLFTEYMSQVLEGTPNQDFPAVKDTGKIGGPDGKWGTGAPSGTNGGFSQPYRNSANTNPGQQQQSQGEAANPDDTNAPKGNETGSQPGTVPNETTKPDDSPTQNQSEGSAQYSGQ</sequence>
<keyword evidence="10" id="KW-0511">Multifunctional enzyme</keyword>
<comment type="catalytic activity">
    <reaction evidence="13">
        <text>[GlcNAc-(1-&gt;4)-Mur2Ac(oyl-L-Ala-gamma-D-Glu-L-Lys-D-Ala-D-Ala)](n)-di-trans,octa-cis-undecaprenyl diphosphate + beta-D-GlcNAc-(1-&gt;4)-Mur2Ac(oyl-L-Ala-gamma-D-Glu-L-Lys-D-Ala-D-Ala)-di-trans,octa-cis-undecaprenyl diphosphate = [GlcNAc-(1-&gt;4)-Mur2Ac(oyl-L-Ala-gamma-D-Glu-L-Lys-D-Ala-D-Ala)](n+1)-di-trans,octa-cis-undecaprenyl diphosphate + di-trans,octa-cis-undecaprenyl diphosphate + H(+)</text>
        <dbReference type="Rhea" id="RHEA:23708"/>
        <dbReference type="Rhea" id="RHEA-COMP:9602"/>
        <dbReference type="Rhea" id="RHEA-COMP:9603"/>
        <dbReference type="ChEBI" id="CHEBI:15378"/>
        <dbReference type="ChEBI" id="CHEBI:58405"/>
        <dbReference type="ChEBI" id="CHEBI:60033"/>
        <dbReference type="ChEBI" id="CHEBI:78435"/>
        <dbReference type="EC" id="2.4.99.28"/>
    </reaction>
</comment>
<protein>
    <submittedName>
        <fullName evidence="18">Membrane carboxypeptidase (Penicillin-binding protein)</fullName>
        <ecNumber evidence="18">2.4.1.129</ecNumber>
    </submittedName>
</protein>
<name>A0A086BNE9_9BIFI</name>
<keyword evidence="15" id="KW-0812">Transmembrane</keyword>
<keyword evidence="4" id="KW-0645">Protease</keyword>
<dbReference type="Pfam" id="PF00912">
    <property type="entry name" value="Transgly"/>
    <property type="match status" value="1"/>
</dbReference>
<dbReference type="InterPro" id="IPR023346">
    <property type="entry name" value="Lysozyme-like_dom_sf"/>
</dbReference>
<feature type="compositionally biased region" description="Basic residues" evidence="14">
    <location>
        <begin position="69"/>
        <end position="79"/>
    </location>
</feature>
<dbReference type="AlphaFoldDB" id="A0A086BNE9"/>
<keyword evidence="9" id="KW-0573">Peptidoglycan synthesis</keyword>
<evidence type="ECO:0000256" key="7">
    <source>
        <dbReference type="ARBA" id="ARBA00022801"/>
    </source>
</evidence>
<dbReference type="GO" id="GO:0006508">
    <property type="term" value="P:proteolysis"/>
    <property type="evidence" value="ECO:0007669"/>
    <property type="project" value="UniProtKB-KW"/>
</dbReference>
<keyword evidence="8" id="KW-0133">Cell shape</keyword>
<evidence type="ECO:0000256" key="14">
    <source>
        <dbReference type="SAM" id="MobiDB-lite"/>
    </source>
</evidence>
<evidence type="ECO:0000256" key="10">
    <source>
        <dbReference type="ARBA" id="ARBA00023268"/>
    </source>
</evidence>
<organism evidence="18 19">
    <name type="scientific">Bifidobacterium bombi DSM 19703</name>
    <dbReference type="NCBI Taxonomy" id="1341695"/>
    <lineage>
        <taxon>Bacteria</taxon>
        <taxon>Bacillati</taxon>
        <taxon>Actinomycetota</taxon>
        <taxon>Actinomycetes</taxon>
        <taxon>Bifidobacteriales</taxon>
        <taxon>Bifidobacteriaceae</taxon>
        <taxon>Bifidobacterium</taxon>
    </lineage>
</organism>
<dbReference type="SUPFAM" id="SSF56601">
    <property type="entry name" value="beta-lactamase/transpeptidase-like"/>
    <property type="match status" value="1"/>
</dbReference>
<evidence type="ECO:0000259" key="17">
    <source>
        <dbReference type="Pfam" id="PF00912"/>
    </source>
</evidence>
<keyword evidence="19" id="KW-1185">Reference proteome</keyword>
<evidence type="ECO:0000259" key="16">
    <source>
        <dbReference type="Pfam" id="PF00905"/>
    </source>
</evidence>
<keyword evidence="6 18" id="KW-0808">Transferase</keyword>
<comment type="caution">
    <text evidence="18">The sequence shown here is derived from an EMBL/GenBank/DDBJ whole genome shotgun (WGS) entry which is preliminary data.</text>
</comment>
<dbReference type="GO" id="GO:0008658">
    <property type="term" value="F:penicillin binding"/>
    <property type="evidence" value="ECO:0007669"/>
    <property type="project" value="InterPro"/>
</dbReference>
<dbReference type="Gene3D" id="1.10.3810.10">
    <property type="entry name" value="Biosynthetic peptidoglycan transglycosylase-like"/>
    <property type="match status" value="1"/>
</dbReference>
<dbReference type="EC" id="2.4.1.129" evidence="18"/>
<evidence type="ECO:0000256" key="4">
    <source>
        <dbReference type="ARBA" id="ARBA00022670"/>
    </source>
</evidence>
<keyword evidence="15" id="KW-1133">Transmembrane helix</keyword>
<accession>A0A086BNE9</accession>
<feature type="compositionally biased region" description="Low complexity" evidence="14">
    <location>
        <begin position="23"/>
        <end position="42"/>
    </location>
</feature>
<dbReference type="EMBL" id="ATLK01000002">
    <property type="protein sequence ID" value="KFF30463.1"/>
    <property type="molecule type" value="Genomic_DNA"/>
</dbReference>
<feature type="compositionally biased region" description="Basic residues" evidence="14">
    <location>
        <begin position="87"/>
        <end position="97"/>
    </location>
</feature>
<evidence type="ECO:0000256" key="15">
    <source>
        <dbReference type="SAM" id="Phobius"/>
    </source>
</evidence>
<dbReference type="Gene3D" id="3.40.710.10">
    <property type="entry name" value="DD-peptidase/beta-lactamase superfamily"/>
    <property type="match status" value="1"/>
</dbReference>
<keyword evidence="7" id="KW-0378">Hydrolase</keyword>
<evidence type="ECO:0000256" key="3">
    <source>
        <dbReference type="ARBA" id="ARBA00022645"/>
    </source>
</evidence>